<proteinExistence type="inferred from homology"/>
<dbReference type="EMBL" id="LT882683">
    <property type="protein sequence ID" value="SMY27299.1"/>
    <property type="molecule type" value="Genomic_DNA"/>
</dbReference>
<dbReference type="GO" id="GO:0000460">
    <property type="term" value="P:maturation of 5.8S rRNA"/>
    <property type="evidence" value="ECO:0007669"/>
    <property type="project" value="TreeGrafter"/>
</dbReference>
<dbReference type="GO" id="GO:0000470">
    <property type="term" value="P:maturation of LSU-rRNA"/>
    <property type="evidence" value="ECO:0007669"/>
    <property type="project" value="TreeGrafter"/>
</dbReference>
<dbReference type="InterPro" id="IPR012459">
    <property type="entry name" value="Rrp15"/>
</dbReference>
<accession>A0A1Y6LUJ1</accession>
<dbReference type="Pfam" id="PF07890">
    <property type="entry name" value="Rrp15p"/>
    <property type="match status" value="1"/>
</dbReference>
<evidence type="ECO:0000313" key="3">
    <source>
        <dbReference type="EMBL" id="SMY27299.1"/>
    </source>
</evidence>
<organism evidence="3 4">
    <name type="scientific">Zymoseptoria tritici ST99CH_1A5</name>
    <dbReference type="NCBI Taxonomy" id="1276529"/>
    <lineage>
        <taxon>Eukaryota</taxon>
        <taxon>Fungi</taxon>
        <taxon>Dikarya</taxon>
        <taxon>Ascomycota</taxon>
        <taxon>Pezizomycotina</taxon>
        <taxon>Dothideomycetes</taxon>
        <taxon>Dothideomycetidae</taxon>
        <taxon>Mycosphaerellales</taxon>
        <taxon>Mycosphaerellaceae</taxon>
        <taxon>Zymoseptoria</taxon>
    </lineage>
</organism>
<sequence length="348" mass="37413">MPPAPKRRRGDDEPRKPKKKVKRVKKQTDYHSSSEDSDDEDGLAINVQRASDAPKPNGTEPKHVKEAVILAGGNAEPLGARGSHATKSAKPKKSILKAAPVVDVEEDAQDDASANEDMDDAEDEELQKNTALNMQPDSASDSEADVEDLQAADDDDSNDEDLDDEPDLASSASGSDSETSATSSQPSTHSKKKRNDPTAFATSITKILSTKLSTAKRSDPVLSRSASAAEANRTLADQKLDALAKAQIRAEKRAIREKGRVKDVLGLETPEVDTGAVLEAEKRLKKTAQRGVVKLFNAVRAAQVKGESAAREARDEGVVGWKKREERVNEMSKQGFLDLLKGGGKVEA</sequence>
<evidence type="ECO:0000256" key="2">
    <source>
        <dbReference type="SAM" id="MobiDB-lite"/>
    </source>
</evidence>
<dbReference type="Proteomes" id="UP000215453">
    <property type="component" value="Chromosome 8"/>
</dbReference>
<feature type="compositionally biased region" description="Polar residues" evidence="2">
    <location>
        <begin position="200"/>
        <end position="215"/>
    </location>
</feature>
<gene>
    <name evidence="3" type="ORF">ZT1A5_G8743</name>
</gene>
<evidence type="ECO:0008006" key="5">
    <source>
        <dbReference type="Google" id="ProtNLM"/>
    </source>
</evidence>
<feature type="compositionally biased region" description="Acidic residues" evidence="2">
    <location>
        <begin position="140"/>
        <end position="167"/>
    </location>
</feature>
<evidence type="ECO:0000313" key="4">
    <source>
        <dbReference type="Proteomes" id="UP000215453"/>
    </source>
</evidence>
<reference evidence="3 4" key="1">
    <citation type="submission" date="2016-10" db="EMBL/GenBank/DDBJ databases">
        <authorList>
            <person name="Varghese N."/>
        </authorList>
    </citation>
    <scope>NUCLEOTIDE SEQUENCE [LARGE SCALE GENOMIC DNA]</scope>
</reference>
<feature type="compositionally biased region" description="Basic residues" evidence="2">
    <location>
        <begin position="16"/>
        <end position="25"/>
    </location>
</feature>
<feature type="compositionally biased region" description="Acidic residues" evidence="2">
    <location>
        <begin position="103"/>
        <end position="125"/>
    </location>
</feature>
<name>A0A1Y6LUJ1_ZYMTR</name>
<dbReference type="AlphaFoldDB" id="A0A1Y6LUJ1"/>
<protein>
    <recommendedName>
        <fullName evidence="5">Rrp15p-domain-containing protein</fullName>
    </recommendedName>
</protein>
<dbReference type="GO" id="GO:0030687">
    <property type="term" value="C:preribosome, large subunit precursor"/>
    <property type="evidence" value="ECO:0007669"/>
    <property type="project" value="TreeGrafter"/>
</dbReference>
<dbReference type="PANTHER" id="PTHR13245">
    <property type="entry name" value="RRP15-LIKE PROTEIN"/>
    <property type="match status" value="1"/>
</dbReference>
<feature type="region of interest" description="Disordered" evidence="2">
    <location>
        <begin position="1"/>
        <end position="234"/>
    </location>
</feature>
<dbReference type="PANTHER" id="PTHR13245:SF14">
    <property type="entry name" value="RRP15-LIKE PROTEIN"/>
    <property type="match status" value="1"/>
</dbReference>
<feature type="compositionally biased region" description="Low complexity" evidence="2">
    <location>
        <begin position="168"/>
        <end position="188"/>
    </location>
</feature>
<evidence type="ECO:0000256" key="1">
    <source>
        <dbReference type="ARBA" id="ARBA00007462"/>
    </source>
</evidence>
<comment type="similarity">
    <text evidence="1">Belongs to the RRP15 family.</text>
</comment>